<proteinExistence type="predicted"/>
<name>E7FX21_ERYRH</name>
<keyword evidence="2" id="KW-1185">Reference proteome</keyword>
<evidence type="ECO:0000313" key="1">
    <source>
        <dbReference type="EMBL" id="EFY08796.1"/>
    </source>
</evidence>
<organism evidence="1 2">
    <name type="scientific">Erysipelothrix rhusiopathiae ATCC 19414</name>
    <dbReference type="NCBI Taxonomy" id="525280"/>
    <lineage>
        <taxon>Bacteria</taxon>
        <taxon>Bacillati</taxon>
        <taxon>Bacillota</taxon>
        <taxon>Erysipelotrichia</taxon>
        <taxon>Erysipelotrichales</taxon>
        <taxon>Erysipelotrichaceae</taxon>
        <taxon>Erysipelothrix</taxon>
    </lineage>
</organism>
<dbReference type="AlphaFoldDB" id="E7FX21"/>
<dbReference type="GeneID" id="41397022"/>
<protein>
    <submittedName>
        <fullName evidence="1">Uncharacterized protein</fullName>
    </submittedName>
</protein>
<comment type="caution">
    <text evidence="1">The sequence shown here is derived from an EMBL/GenBank/DDBJ whole genome shotgun (WGS) entry which is preliminary data.</text>
</comment>
<accession>E7FX21</accession>
<gene>
    <name evidence="1" type="ORF">HMPREF0357_10903</name>
</gene>
<dbReference type="RefSeq" id="WP_003774594.1">
    <property type="nucleotide sequence ID" value="NZ_ACLK02000002.1"/>
</dbReference>
<dbReference type="EMBL" id="ACLK02000002">
    <property type="protein sequence ID" value="EFY08796.1"/>
    <property type="molecule type" value="Genomic_DNA"/>
</dbReference>
<reference evidence="1" key="1">
    <citation type="submission" date="2011-01" db="EMBL/GenBank/DDBJ databases">
        <authorList>
            <person name="Muzny D."/>
            <person name="Qin X."/>
            <person name="Buhay C."/>
            <person name="Dugan-Rocha S."/>
            <person name="Ding Y."/>
            <person name="Chen G."/>
            <person name="Hawes A."/>
            <person name="Holder M."/>
            <person name="Jhangiani S."/>
            <person name="Johnson A."/>
            <person name="Khan Z."/>
            <person name="Li Z."/>
            <person name="Liu W."/>
            <person name="Liu X."/>
            <person name="Perez L."/>
            <person name="Shen H."/>
            <person name="Wang Q."/>
            <person name="Watt J."/>
            <person name="Xi L."/>
            <person name="Xin Y."/>
            <person name="Zhou J."/>
            <person name="Deng J."/>
            <person name="Jiang H."/>
            <person name="Liu Y."/>
            <person name="Qu J."/>
            <person name="Song X.-Z."/>
            <person name="Zhang L."/>
            <person name="Villasana D."/>
            <person name="Johnson A."/>
            <person name="Liu J."/>
            <person name="Liyanage D."/>
            <person name="Lorensuhewa L."/>
            <person name="Robinson T."/>
            <person name="Song A."/>
            <person name="Song B.-B."/>
            <person name="Dinh H."/>
            <person name="Thornton R."/>
            <person name="Coyle M."/>
            <person name="Francisco L."/>
            <person name="Jackson L."/>
            <person name="Javaid M."/>
            <person name="Korchina V."/>
            <person name="Kovar C."/>
            <person name="Mata R."/>
            <person name="Mathew T."/>
            <person name="Ngo R."/>
            <person name="Nguyen L."/>
            <person name="Nguyen N."/>
            <person name="Okwuonu G."/>
            <person name="Ongeri F."/>
            <person name="Pham C."/>
            <person name="Simmons D."/>
            <person name="Wilczek-Boney K."/>
            <person name="Hale W."/>
            <person name="Jakkamsetti A."/>
            <person name="Pham P."/>
            <person name="Ruth R."/>
            <person name="San Lucas F."/>
            <person name="Warren J."/>
            <person name="Zhang J."/>
            <person name="Zhao Z."/>
            <person name="Zhou C."/>
            <person name="Zhu D."/>
            <person name="Lee S."/>
            <person name="Bess C."/>
            <person name="Blankenburg K."/>
            <person name="Forbes L."/>
            <person name="Fu Q."/>
            <person name="Gubbala S."/>
            <person name="Hirani K."/>
            <person name="Jayaseelan J.C."/>
            <person name="Lara F."/>
            <person name="Munidasa M."/>
            <person name="Palculict T."/>
            <person name="Patil S."/>
            <person name="Pu L.-L."/>
            <person name="Saada N."/>
            <person name="Tang L."/>
            <person name="Weissenberger G."/>
            <person name="Zhu Y."/>
            <person name="Hemphill L."/>
            <person name="Shang Y."/>
            <person name="Youmans B."/>
            <person name="Ayvaz T."/>
            <person name="Ross M."/>
            <person name="Santibanez J."/>
            <person name="Aqrawi P."/>
            <person name="Gross S."/>
            <person name="Joshi V."/>
            <person name="Fowler G."/>
            <person name="Nazareth L."/>
            <person name="Reid J."/>
            <person name="Worley K."/>
            <person name="Petrosino J."/>
            <person name="Highlander S."/>
            <person name="Gibbs R."/>
        </authorList>
    </citation>
    <scope>NUCLEOTIDE SEQUENCE [LARGE SCALE GENOMIC DNA]</scope>
    <source>
        <strain evidence="1">ATCC 19414</strain>
    </source>
</reference>
<evidence type="ECO:0000313" key="2">
    <source>
        <dbReference type="Proteomes" id="UP000003028"/>
    </source>
</evidence>
<dbReference type="Proteomes" id="UP000003028">
    <property type="component" value="Unassembled WGS sequence"/>
</dbReference>
<sequence length="86" mass="10421">MKENIFYKINFYFKKWFAIKLSKSIFKSFDWLFYLQGSEFREDVSPKYQGQFCATELYFDIQKRIIKHILSAVERLSKINIAISCE</sequence>